<evidence type="ECO:0000256" key="1">
    <source>
        <dbReference type="SAM" id="MobiDB-lite"/>
    </source>
</evidence>
<evidence type="ECO:0000259" key="2">
    <source>
        <dbReference type="PROSITE" id="PS50181"/>
    </source>
</evidence>
<dbReference type="Gene3D" id="1.20.1280.50">
    <property type="match status" value="1"/>
</dbReference>
<sequence length="959" mass="108501">MGEWNCYCALCSTPLGGFILFGSKKPKHLAKRRKRVAKKQAGENPSDVDGESEGEGEGEDVDGDVEMEDAESDQRSGAEQEEEDPSSDEDFDPEQSEASSDWDSEDDSAEFSDFNEDGEISDVDVERDPSEVEESDVASIWSSEGEVEPKIWGPHQSKEDQDMFDYYEHHSYDPFVLSGEDVKWLSRGRCLAFNSEAPGISKVFISGRGTCDSFGYFKSENRSFDPNADEDAEEWPCYNSYDADKQISFPFHETCYKIFARNLFGEPDFRRIDKDALYSAMEQAIGRPRSLDLYYGDFDGPEQFWECYQGEEYLVFDPARSLRLSENLREMLPAQLFTPSATMPDLAHQVKNDPFGKLPYDVLYMIFPRLSNNDIFSLTKASWFVNSITRSNDVWKRLLNTRIFPWFWEAKDFFEETALLGDFDYKRTFLGLNMISTPKIGLQGPWMGIANRRRIWNACNQLKEIYRNFSPMDDNTKSTDDEEAQDIMTSAISLQMPMVAYPKPNRVSKTVSTQWIKSWSDVYSRSCAFETYWHNSEDEAKVTPEASSLRGIGVKFGSDERGFNYPKGDREVWGSRTVVIDENDWIKELVVHIRNIDMLTIAEDRSHISSSSEILQYESAFIMGVTIVLKSGIRHDLYGGEKPWAGLNQRAFIASEGHSIVGIAGQIGENNIIATLDILQCIHNGWEPPEPPYLTPSEHLLWASQATKLPYPSIPSTATIPIWNHPTLSMSRFSEISHRYSIPLQMLPYQALLWAPTPSAYHDLTAISAFCVNVCVGEYDHYGSELKCKAVIPDIIGLRAEYVDEGETKYREIGSGGPVPFMTDPKWREGLQQSDEGDFSLNPTPNPEPWCAFNTQRFEIDGQRGEVVTSVHVAEDAKAIKLRTNRGRECYWGEVEQGSWSEMETESGEGRVIVGLAVCFGELGGWSWKYKGNSHWKTASVSVLSMPSEEVGSGSGHDV</sequence>
<organism evidence="3 4">
    <name type="scientific">Byssothecium circinans</name>
    <dbReference type="NCBI Taxonomy" id="147558"/>
    <lineage>
        <taxon>Eukaryota</taxon>
        <taxon>Fungi</taxon>
        <taxon>Dikarya</taxon>
        <taxon>Ascomycota</taxon>
        <taxon>Pezizomycotina</taxon>
        <taxon>Dothideomycetes</taxon>
        <taxon>Pleosporomycetidae</taxon>
        <taxon>Pleosporales</taxon>
        <taxon>Massarineae</taxon>
        <taxon>Massarinaceae</taxon>
        <taxon>Byssothecium</taxon>
    </lineage>
</organism>
<feature type="compositionally biased region" description="Acidic residues" evidence="1">
    <location>
        <begin position="79"/>
        <end position="123"/>
    </location>
</feature>
<dbReference type="InterPro" id="IPR001810">
    <property type="entry name" value="F-box_dom"/>
</dbReference>
<evidence type="ECO:0000313" key="4">
    <source>
        <dbReference type="Proteomes" id="UP000800035"/>
    </source>
</evidence>
<protein>
    <recommendedName>
        <fullName evidence="2">F-box domain-containing protein</fullName>
    </recommendedName>
</protein>
<dbReference type="Proteomes" id="UP000800035">
    <property type="component" value="Unassembled WGS sequence"/>
</dbReference>
<proteinExistence type="predicted"/>
<dbReference type="InterPro" id="IPR036047">
    <property type="entry name" value="F-box-like_dom_sf"/>
</dbReference>
<accession>A0A6A5U088</accession>
<dbReference type="OrthoDB" id="9984533at2759"/>
<gene>
    <name evidence="3" type="ORF">CC80DRAFT_592526</name>
</gene>
<feature type="compositionally biased region" description="Acidic residues" evidence="1">
    <location>
        <begin position="46"/>
        <end position="71"/>
    </location>
</feature>
<evidence type="ECO:0000313" key="3">
    <source>
        <dbReference type="EMBL" id="KAF1958078.1"/>
    </source>
</evidence>
<name>A0A6A5U088_9PLEO</name>
<dbReference type="SUPFAM" id="SSF81383">
    <property type="entry name" value="F-box domain"/>
    <property type="match status" value="1"/>
</dbReference>
<feature type="domain" description="F-box" evidence="2">
    <location>
        <begin position="352"/>
        <end position="398"/>
    </location>
</feature>
<dbReference type="AlphaFoldDB" id="A0A6A5U088"/>
<keyword evidence="4" id="KW-1185">Reference proteome</keyword>
<reference evidence="3" key="1">
    <citation type="journal article" date="2020" name="Stud. Mycol.">
        <title>101 Dothideomycetes genomes: a test case for predicting lifestyles and emergence of pathogens.</title>
        <authorList>
            <person name="Haridas S."/>
            <person name="Albert R."/>
            <person name="Binder M."/>
            <person name="Bloem J."/>
            <person name="Labutti K."/>
            <person name="Salamov A."/>
            <person name="Andreopoulos B."/>
            <person name="Baker S."/>
            <person name="Barry K."/>
            <person name="Bills G."/>
            <person name="Bluhm B."/>
            <person name="Cannon C."/>
            <person name="Castanera R."/>
            <person name="Culley D."/>
            <person name="Daum C."/>
            <person name="Ezra D."/>
            <person name="Gonzalez J."/>
            <person name="Henrissat B."/>
            <person name="Kuo A."/>
            <person name="Liang C."/>
            <person name="Lipzen A."/>
            <person name="Lutzoni F."/>
            <person name="Magnuson J."/>
            <person name="Mondo S."/>
            <person name="Nolan M."/>
            <person name="Ohm R."/>
            <person name="Pangilinan J."/>
            <person name="Park H.-J."/>
            <person name="Ramirez L."/>
            <person name="Alfaro M."/>
            <person name="Sun H."/>
            <person name="Tritt A."/>
            <person name="Yoshinaga Y."/>
            <person name="Zwiers L.-H."/>
            <person name="Turgeon B."/>
            <person name="Goodwin S."/>
            <person name="Spatafora J."/>
            <person name="Crous P."/>
            <person name="Grigoriev I."/>
        </authorList>
    </citation>
    <scope>NUCLEOTIDE SEQUENCE</scope>
    <source>
        <strain evidence="3">CBS 675.92</strain>
    </source>
</reference>
<dbReference type="PROSITE" id="PS50181">
    <property type="entry name" value="FBOX"/>
    <property type="match status" value="1"/>
</dbReference>
<dbReference type="EMBL" id="ML976988">
    <property type="protein sequence ID" value="KAF1958078.1"/>
    <property type="molecule type" value="Genomic_DNA"/>
</dbReference>
<feature type="region of interest" description="Disordered" evidence="1">
    <location>
        <begin position="31"/>
        <end position="156"/>
    </location>
</feature>